<evidence type="ECO:0000313" key="1">
    <source>
        <dbReference type="EMBL" id="RKT60529.1"/>
    </source>
</evidence>
<gene>
    <name evidence="1" type="ORF">DFR40_0664</name>
</gene>
<protein>
    <submittedName>
        <fullName evidence="1">Uncharacterized protein DUF4845</fullName>
    </submittedName>
</protein>
<accession>A0A495WGP8</accession>
<keyword evidence="2" id="KW-1185">Reference proteome</keyword>
<dbReference type="EMBL" id="RBXP01000011">
    <property type="protein sequence ID" value="RKT60529.1"/>
    <property type="molecule type" value="Genomic_DNA"/>
</dbReference>
<sequence length="116" mass="13007">MKQQRGVALSGLLFWSLVLVLVAVLGLKVTPSVIEYYKILKDTKAVVAKATPDATVAELRRSFEKFAEVDHLDFSSKNLEIFKDRGQVVIEFAYEKRIPLFANVSLVIDYKGTTAE</sequence>
<dbReference type="Pfam" id="PF16137">
    <property type="entry name" value="DUF4845"/>
    <property type="match status" value="1"/>
</dbReference>
<dbReference type="OrthoDB" id="9133279at2"/>
<comment type="caution">
    <text evidence="1">The sequence shown here is derived from an EMBL/GenBank/DDBJ whole genome shotgun (WGS) entry which is preliminary data.</text>
</comment>
<dbReference type="AlphaFoldDB" id="A0A495WGP8"/>
<dbReference type="RefSeq" id="WP_121457453.1">
    <property type="nucleotide sequence ID" value="NZ_JAANMQ010000006.1"/>
</dbReference>
<name>A0A495WGP8_9RHOO</name>
<reference evidence="1 2" key="1">
    <citation type="submission" date="2018-10" db="EMBL/GenBank/DDBJ databases">
        <title>Genomic Encyclopedia of Type Strains, Phase IV (KMG-IV): sequencing the most valuable type-strain genomes for metagenomic binning, comparative biology and taxonomic classification.</title>
        <authorList>
            <person name="Goeker M."/>
        </authorList>
    </citation>
    <scope>NUCLEOTIDE SEQUENCE [LARGE SCALE GENOMIC DNA]</scope>
    <source>
        <strain evidence="1 2">DSM 23841</strain>
    </source>
</reference>
<dbReference type="Proteomes" id="UP000270626">
    <property type="component" value="Unassembled WGS sequence"/>
</dbReference>
<organism evidence="1 2">
    <name type="scientific">Azonexus fungiphilus</name>
    <dbReference type="NCBI Taxonomy" id="146940"/>
    <lineage>
        <taxon>Bacteria</taxon>
        <taxon>Pseudomonadati</taxon>
        <taxon>Pseudomonadota</taxon>
        <taxon>Betaproteobacteria</taxon>
        <taxon>Rhodocyclales</taxon>
        <taxon>Azonexaceae</taxon>
        <taxon>Azonexus</taxon>
    </lineage>
</organism>
<proteinExistence type="predicted"/>
<dbReference type="InterPro" id="IPR032314">
    <property type="entry name" value="DUF4845"/>
</dbReference>
<evidence type="ECO:0000313" key="2">
    <source>
        <dbReference type="Proteomes" id="UP000270626"/>
    </source>
</evidence>